<dbReference type="AlphaFoldDB" id="A0A915A728"/>
<dbReference type="PANTHER" id="PTHR34348">
    <property type="entry name" value="SURFEIT LOCUS PROTEIN 2"/>
    <property type="match status" value="1"/>
</dbReference>
<dbReference type="Proteomes" id="UP000887569">
    <property type="component" value="Unplaced"/>
</dbReference>
<reference evidence="3" key="1">
    <citation type="submission" date="2022-11" db="UniProtKB">
        <authorList>
            <consortium name="WormBaseParasite"/>
        </authorList>
    </citation>
    <scope>IDENTIFICATION</scope>
</reference>
<name>A0A915A728_PARUN</name>
<evidence type="ECO:0000313" key="3">
    <source>
        <dbReference type="WBParaSite" id="PgR002_g149_t04"/>
    </source>
</evidence>
<dbReference type="WBParaSite" id="PgR002_g149_t04">
    <property type="protein sequence ID" value="PgR002_g149_t04"/>
    <property type="gene ID" value="PgR002_g149"/>
</dbReference>
<keyword evidence="2" id="KW-1185">Reference proteome</keyword>
<feature type="region of interest" description="Disordered" evidence="1">
    <location>
        <begin position="107"/>
        <end position="201"/>
    </location>
</feature>
<feature type="compositionally biased region" description="Acidic residues" evidence="1">
    <location>
        <begin position="117"/>
        <end position="153"/>
    </location>
</feature>
<sequence>MQDTQLTELIDTYPVFEPIERNKLRCTLTGHELPARGNQLDEYTKSKKFLRAWRIRKIMEDYSDYFDDIGENKYGCKLTMKLVAKDPDDLERHIAGKKFKRALEKALNAADEPHDDGSDEEMGEEDEEDADFDFKDDELSEDDERHDDEDEYPELSRDNGEAVVEGDSYDFAVMDTEKDTTEGTRKRKAEGATGRKKKRTK</sequence>
<dbReference type="InterPro" id="IPR008833">
    <property type="entry name" value="Surf2"/>
</dbReference>
<dbReference type="PANTHER" id="PTHR34348:SF1">
    <property type="entry name" value="SURFEIT LOCUS PROTEIN 2"/>
    <property type="match status" value="1"/>
</dbReference>
<organism evidence="2 3">
    <name type="scientific">Parascaris univalens</name>
    <name type="common">Nematode worm</name>
    <dbReference type="NCBI Taxonomy" id="6257"/>
    <lineage>
        <taxon>Eukaryota</taxon>
        <taxon>Metazoa</taxon>
        <taxon>Ecdysozoa</taxon>
        <taxon>Nematoda</taxon>
        <taxon>Chromadorea</taxon>
        <taxon>Rhabditida</taxon>
        <taxon>Spirurina</taxon>
        <taxon>Ascaridomorpha</taxon>
        <taxon>Ascaridoidea</taxon>
        <taxon>Ascarididae</taxon>
        <taxon>Parascaris</taxon>
    </lineage>
</organism>
<proteinExistence type="predicted"/>
<dbReference type="Pfam" id="PF05477">
    <property type="entry name" value="SURF2"/>
    <property type="match status" value="1"/>
</dbReference>
<feature type="compositionally biased region" description="Basic and acidic residues" evidence="1">
    <location>
        <begin position="175"/>
        <end position="184"/>
    </location>
</feature>
<accession>A0A915A728</accession>
<protein>
    <submittedName>
        <fullName evidence="3">Surfeit locus protein 2</fullName>
    </submittedName>
</protein>
<evidence type="ECO:0000256" key="1">
    <source>
        <dbReference type="SAM" id="MobiDB-lite"/>
    </source>
</evidence>
<evidence type="ECO:0000313" key="2">
    <source>
        <dbReference type="Proteomes" id="UP000887569"/>
    </source>
</evidence>